<comment type="caution">
    <text evidence="2">The sequence shown here is derived from an EMBL/GenBank/DDBJ whole genome shotgun (WGS) entry which is preliminary data.</text>
</comment>
<dbReference type="EMBL" id="JACYFU010000001">
    <property type="protein sequence ID" value="MBD8064315.1"/>
    <property type="molecule type" value="Genomic_DNA"/>
</dbReference>
<protein>
    <submittedName>
        <fullName evidence="2">TfoX/Sxy family protein</fullName>
    </submittedName>
</protein>
<name>A0A927FQD0_9HYPH</name>
<dbReference type="Gene3D" id="3.30.1460.30">
    <property type="entry name" value="YgaC/TfoX-N like chaperone"/>
    <property type="match status" value="1"/>
</dbReference>
<gene>
    <name evidence="2" type="ORF">IC608_02335</name>
</gene>
<dbReference type="InterPro" id="IPR007076">
    <property type="entry name" value="TfoX_N"/>
</dbReference>
<dbReference type="SUPFAM" id="SSF159894">
    <property type="entry name" value="YgaC/TfoX-N like"/>
    <property type="match status" value="1"/>
</dbReference>
<evidence type="ECO:0000259" key="1">
    <source>
        <dbReference type="Pfam" id="PF04993"/>
    </source>
</evidence>
<dbReference type="Pfam" id="PF04993">
    <property type="entry name" value="TfoX_N"/>
    <property type="match status" value="1"/>
</dbReference>
<evidence type="ECO:0000313" key="3">
    <source>
        <dbReference type="Proteomes" id="UP000654108"/>
    </source>
</evidence>
<keyword evidence="3" id="KW-1185">Reference proteome</keyword>
<organism evidence="2 3">
    <name type="scientific">Devosia oryzisoli</name>
    <dbReference type="NCBI Taxonomy" id="2774138"/>
    <lineage>
        <taxon>Bacteria</taxon>
        <taxon>Pseudomonadati</taxon>
        <taxon>Pseudomonadota</taxon>
        <taxon>Alphaproteobacteria</taxon>
        <taxon>Hyphomicrobiales</taxon>
        <taxon>Devosiaceae</taxon>
        <taxon>Devosia</taxon>
    </lineage>
</organism>
<sequence length="109" mass="11288">MTVDALAARIRSLLPPGVHGTEKRMFGGLAFMTAGNMLLALAKDGSLLVRVGKAGMEDALAVPGASIMDMGGRSMSGFVVLSGNAIEDDDDLRAWIARALAFVATLPAK</sequence>
<dbReference type="Proteomes" id="UP000654108">
    <property type="component" value="Unassembled WGS sequence"/>
</dbReference>
<feature type="domain" description="TfoX N-terminal" evidence="1">
    <location>
        <begin position="21"/>
        <end position="102"/>
    </location>
</feature>
<proteinExistence type="predicted"/>
<evidence type="ECO:0000313" key="2">
    <source>
        <dbReference type="EMBL" id="MBD8064315.1"/>
    </source>
</evidence>
<dbReference type="AlphaFoldDB" id="A0A927FQD0"/>
<reference evidence="2" key="1">
    <citation type="submission" date="2020-09" db="EMBL/GenBank/DDBJ databases">
        <title>Genome seq and assembly of Devosia sp.</title>
        <authorList>
            <person name="Chhetri G."/>
        </authorList>
    </citation>
    <scope>NUCLEOTIDE SEQUENCE</scope>
    <source>
        <strain evidence="2">PTR5</strain>
    </source>
</reference>
<accession>A0A927FQD0</accession>